<name>A0ABN0XEX7_9ACTN</name>
<protein>
    <submittedName>
        <fullName evidence="3">Cytochrome P450</fullName>
    </submittedName>
</protein>
<dbReference type="RefSeq" id="WP_252806124.1">
    <property type="nucleotide sequence ID" value="NZ_BAAABM010000056.1"/>
</dbReference>
<proteinExistence type="inferred from homology"/>
<dbReference type="PROSITE" id="PS00086">
    <property type="entry name" value="CYTOCHROME_P450"/>
    <property type="match status" value="1"/>
</dbReference>
<dbReference type="Pfam" id="PF00067">
    <property type="entry name" value="p450"/>
    <property type="match status" value="1"/>
</dbReference>
<dbReference type="Gene3D" id="1.10.630.10">
    <property type="entry name" value="Cytochrome P450"/>
    <property type="match status" value="1"/>
</dbReference>
<dbReference type="InterPro" id="IPR036396">
    <property type="entry name" value="Cyt_P450_sf"/>
</dbReference>
<evidence type="ECO:0000256" key="2">
    <source>
        <dbReference type="RuleBase" id="RU000461"/>
    </source>
</evidence>
<dbReference type="InterPro" id="IPR017972">
    <property type="entry name" value="Cyt_P450_CS"/>
</dbReference>
<keyword evidence="4" id="KW-1185">Reference proteome</keyword>
<keyword evidence="2" id="KW-0349">Heme</keyword>
<organism evidence="3 4">
    <name type="scientific">Actinoallomurus spadix</name>
    <dbReference type="NCBI Taxonomy" id="79912"/>
    <lineage>
        <taxon>Bacteria</taxon>
        <taxon>Bacillati</taxon>
        <taxon>Actinomycetota</taxon>
        <taxon>Actinomycetes</taxon>
        <taxon>Streptosporangiales</taxon>
        <taxon>Thermomonosporaceae</taxon>
        <taxon>Actinoallomurus</taxon>
    </lineage>
</organism>
<evidence type="ECO:0000313" key="3">
    <source>
        <dbReference type="EMBL" id="GAA0362402.1"/>
    </source>
</evidence>
<sequence>MTAEHPGAPAPLVDANYHARPYPDRFRELSRSGPVRQVLAPGDIPLWVITGHAEGRAALSDERLVKDPFNLPGTAAGLGRTRWPEDVTLVSGRQLLNTDGETHARLRGVLGPHLATRALMDKRPMVTAAVKVLLDRLADEEHIDLVTDFAEPLNTVVIARLLGVAEDACAAAMACCRLLLGPRHPEEPEMRSAYLEMSEALAEFVSVREHEDAGDDDLLSVIVGALRARRIRRREAVSMVGSVLLGASSPPVTLIAVACALALCDQDFRFTVASGSVECAVEEALRYQPPVSFSSWRFAREPLEIAGTRIDRGDAVMVLLAAANRDPRVFAGGDRIVPDRSGPAGHLSFGQGPHYCMGAAVARLQAQVAVPAFLDRFPTARLVRPLEETVWEGVLGDRRPVSVEVALR</sequence>
<dbReference type="SUPFAM" id="SSF48264">
    <property type="entry name" value="Cytochrome P450"/>
    <property type="match status" value="1"/>
</dbReference>
<keyword evidence="2" id="KW-0408">Iron</keyword>
<keyword evidence="2" id="KW-0560">Oxidoreductase</keyword>
<reference evidence="3 4" key="1">
    <citation type="journal article" date="2019" name="Int. J. Syst. Evol. Microbiol.">
        <title>The Global Catalogue of Microorganisms (GCM) 10K type strain sequencing project: providing services to taxonomists for standard genome sequencing and annotation.</title>
        <authorList>
            <consortium name="The Broad Institute Genomics Platform"/>
            <consortium name="The Broad Institute Genome Sequencing Center for Infectious Disease"/>
            <person name="Wu L."/>
            <person name="Ma J."/>
        </authorList>
    </citation>
    <scope>NUCLEOTIDE SEQUENCE [LARGE SCALE GENOMIC DNA]</scope>
    <source>
        <strain evidence="3 4">JCM 3146</strain>
    </source>
</reference>
<evidence type="ECO:0000256" key="1">
    <source>
        <dbReference type="ARBA" id="ARBA00010617"/>
    </source>
</evidence>
<dbReference type="PRINTS" id="PR00359">
    <property type="entry name" value="BP450"/>
</dbReference>
<dbReference type="InterPro" id="IPR001128">
    <property type="entry name" value="Cyt_P450"/>
</dbReference>
<dbReference type="EMBL" id="BAAABM010000056">
    <property type="protein sequence ID" value="GAA0362402.1"/>
    <property type="molecule type" value="Genomic_DNA"/>
</dbReference>
<evidence type="ECO:0000313" key="4">
    <source>
        <dbReference type="Proteomes" id="UP001501822"/>
    </source>
</evidence>
<accession>A0ABN0XEX7</accession>
<keyword evidence="2" id="KW-0503">Monooxygenase</keyword>
<gene>
    <name evidence="3" type="ORF">GCM10010151_60520</name>
</gene>
<keyword evidence="2" id="KW-0479">Metal-binding</keyword>
<dbReference type="PANTHER" id="PTHR46696">
    <property type="entry name" value="P450, PUTATIVE (EUROFUNG)-RELATED"/>
    <property type="match status" value="1"/>
</dbReference>
<dbReference type="PANTHER" id="PTHR46696:SF1">
    <property type="entry name" value="CYTOCHROME P450 YJIB-RELATED"/>
    <property type="match status" value="1"/>
</dbReference>
<dbReference type="InterPro" id="IPR002397">
    <property type="entry name" value="Cyt_P450_B"/>
</dbReference>
<comment type="similarity">
    <text evidence="1 2">Belongs to the cytochrome P450 family.</text>
</comment>
<dbReference type="Proteomes" id="UP001501822">
    <property type="component" value="Unassembled WGS sequence"/>
</dbReference>
<comment type="caution">
    <text evidence="3">The sequence shown here is derived from an EMBL/GenBank/DDBJ whole genome shotgun (WGS) entry which is preliminary data.</text>
</comment>